<accession>A0A364NQ84</accession>
<keyword evidence="1" id="KW-0812">Transmembrane</keyword>
<dbReference type="EMBL" id="QKRX01000002">
    <property type="protein sequence ID" value="RAU19268.1"/>
    <property type="molecule type" value="Genomic_DNA"/>
</dbReference>
<dbReference type="Pfam" id="PF11174">
    <property type="entry name" value="DUF2970"/>
    <property type="match status" value="1"/>
</dbReference>
<reference evidence="2 3" key="1">
    <citation type="submission" date="2018-06" db="EMBL/GenBank/DDBJ databases">
        <title>Nitrincola tibetense sp. nov., isolated from Lake XuguoCo on Tibetan Plateau.</title>
        <authorList>
            <person name="Xing P."/>
        </authorList>
    </citation>
    <scope>NUCLEOTIDE SEQUENCE [LARGE SCALE GENOMIC DNA]</scope>
    <source>
        <strain evidence="3">xg18</strain>
    </source>
</reference>
<keyword evidence="1" id="KW-0472">Membrane</keyword>
<organism evidence="2 3">
    <name type="scientific">Nitrincola tibetensis</name>
    <dbReference type="NCBI Taxonomy" id="2219697"/>
    <lineage>
        <taxon>Bacteria</taxon>
        <taxon>Pseudomonadati</taxon>
        <taxon>Pseudomonadota</taxon>
        <taxon>Gammaproteobacteria</taxon>
        <taxon>Oceanospirillales</taxon>
        <taxon>Oceanospirillaceae</taxon>
        <taxon>Nitrincola</taxon>
    </lineage>
</organism>
<protein>
    <submittedName>
        <fullName evidence="2">DUF2970 domain-containing protein</fullName>
    </submittedName>
</protein>
<dbReference type="OrthoDB" id="5625885at2"/>
<evidence type="ECO:0000256" key="1">
    <source>
        <dbReference type="SAM" id="Phobius"/>
    </source>
</evidence>
<proteinExistence type="predicted"/>
<feature type="transmembrane region" description="Helical" evidence="1">
    <location>
        <begin position="33"/>
        <end position="56"/>
    </location>
</feature>
<gene>
    <name evidence="2" type="ORF">DN062_03105</name>
</gene>
<evidence type="ECO:0000313" key="3">
    <source>
        <dbReference type="Proteomes" id="UP000250744"/>
    </source>
</evidence>
<dbReference type="Proteomes" id="UP000250744">
    <property type="component" value="Unassembled WGS sequence"/>
</dbReference>
<keyword evidence="1" id="KW-1133">Transmembrane helix</keyword>
<comment type="caution">
    <text evidence="2">The sequence shown here is derived from an EMBL/GenBank/DDBJ whole genome shotgun (WGS) entry which is preliminary data.</text>
</comment>
<keyword evidence="3" id="KW-1185">Reference proteome</keyword>
<name>A0A364NQ84_9GAMM</name>
<dbReference type="AlphaFoldDB" id="A0A364NQ84"/>
<evidence type="ECO:0000313" key="2">
    <source>
        <dbReference type="EMBL" id="RAU19268.1"/>
    </source>
</evidence>
<dbReference type="RefSeq" id="WP_112157444.1">
    <property type="nucleotide sequence ID" value="NZ_QKRX01000002.1"/>
</dbReference>
<sequence>MLDIIKSVLAAFFGVQSDQNRRKDFQRSSPWPYVGVGIVMTIIFVLLVALVAHLAAK</sequence>
<dbReference type="InterPro" id="IPR021344">
    <property type="entry name" value="DUF2970"/>
</dbReference>